<evidence type="ECO:0000256" key="2">
    <source>
        <dbReference type="SAM" id="SignalP"/>
    </source>
</evidence>
<name>A0A428PYW7_9HYPO</name>
<dbReference type="Gene3D" id="3.40.190.10">
    <property type="entry name" value="Periplasmic binding protein-like II"/>
    <property type="match status" value="2"/>
</dbReference>
<protein>
    <recommendedName>
        <fullName evidence="5">ABC-type Fe3+ transport system</fullName>
    </recommendedName>
</protein>
<dbReference type="SUPFAM" id="SSF53850">
    <property type="entry name" value="Periplasmic binding protein-like II"/>
    <property type="match status" value="1"/>
</dbReference>
<feature type="signal peptide" evidence="2">
    <location>
        <begin position="1"/>
        <end position="19"/>
    </location>
</feature>
<evidence type="ECO:0008006" key="5">
    <source>
        <dbReference type="Google" id="ProtNLM"/>
    </source>
</evidence>
<dbReference type="Pfam" id="PF13343">
    <property type="entry name" value="SBP_bac_6"/>
    <property type="match status" value="1"/>
</dbReference>
<keyword evidence="1 2" id="KW-0732">Signal</keyword>
<feature type="chain" id="PRO_5019176349" description="ABC-type Fe3+ transport system" evidence="2">
    <location>
        <begin position="20"/>
        <end position="362"/>
    </location>
</feature>
<comment type="caution">
    <text evidence="3">The sequence shown here is derived from an EMBL/GenBank/DDBJ whole genome shotgun (WGS) entry which is preliminary data.</text>
</comment>
<gene>
    <name evidence="3" type="ORF">CEP54_007909</name>
</gene>
<dbReference type="AlphaFoldDB" id="A0A428PYW7"/>
<dbReference type="PANTHER" id="PTHR30006">
    <property type="entry name" value="THIAMINE-BINDING PERIPLASMIC PROTEIN-RELATED"/>
    <property type="match status" value="1"/>
</dbReference>
<dbReference type="EMBL" id="NKCI01000075">
    <property type="protein sequence ID" value="RSL58267.1"/>
    <property type="molecule type" value="Genomic_DNA"/>
</dbReference>
<proteinExistence type="predicted"/>
<dbReference type="STRING" id="1325734.A0A428PYW7"/>
<sequence>MHLPTFCSISLLAVATVASDNLLRFNASLQVETRSIDQIYKAALKEGGVVTAWMGGDEKNQQDALKTAFEKAFPGMKLNLTVDLSKYHEGNIDEQLANGRVYVDTLGLQTLQDFPRWKEEGALLNYAPLGFDKIYPDFRDIDAAYYGFLGLGWQLIWNTEKLKGKAPQEYPDFLRPEFKEKLVLTYPNDDDAILFAFDLILKEYGTPWFNKLLQQKPRWVRGSATGPALVANPNTTYVATFTSGLGLLKPQGPLNATFPKQGQFVSWPQTAAILKDAPHPEGAKLLHNFLLSKDFQKQSGFWSVRSDVPAPAGYPRFIEMPGTNPSAFSKFMGNRARVERLRFWFEKRLGTAQGLSPLDDDL</sequence>
<dbReference type="Proteomes" id="UP000288168">
    <property type="component" value="Unassembled WGS sequence"/>
</dbReference>
<evidence type="ECO:0000256" key="1">
    <source>
        <dbReference type="ARBA" id="ARBA00022729"/>
    </source>
</evidence>
<accession>A0A428PYW7</accession>
<dbReference type="OrthoDB" id="124329at2759"/>
<dbReference type="PANTHER" id="PTHR30006:SF2">
    <property type="entry name" value="ABC TRANSPORTER SUBSTRATE-BINDING PROTEIN"/>
    <property type="match status" value="1"/>
</dbReference>
<evidence type="ECO:0000313" key="4">
    <source>
        <dbReference type="Proteomes" id="UP000288168"/>
    </source>
</evidence>
<reference evidence="3 4" key="1">
    <citation type="submission" date="2017-06" db="EMBL/GenBank/DDBJ databases">
        <title>Comparative genomic analysis of Ambrosia Fusariam Clade fungi.</title>
        <authorList>
            <person name="Stajich J.E."/>
            <person name="Carrillo J."/>
            <person name="Kijimoto T."/>
            <person name="Eskalen A."/>
            <person name="O'Donnell K."/>
            <person name="Kasson M."/>
        </authorList>
    </citation>
    <scope>NUCLEOTIDE SEQUENCE [LARGE SCALE GENOMIC DNA]</scope>
    <source>
        <strain evidence="3 4">NRRL62584</strain>
    </source>
</reference>
<evidence type="ECO:0000313" key="3">
    <source>
        <dbReference type="EMBL" id="RSL58267.1"/>
    </source>
</evidence>
<organism evidence="3 4">
    <name type="scientific">Fusarium duplospermum</name>
    <dbReference type="NCBI Taxonomy" id="1325734"/>
    <lineage>
        <taxon>Eukaryota</taxon>
        <taxon>Fungi</taxon>
        <taxon>Dikarya</taxon>
        <taxon>Ascomycota</taxon>
        <taxon>Pezizomycotina</taxon>
        <taxon>Sordariomycetes</taxon>
        <taxon>Hypocreomycetidae</taxon>
        <taxon>Hypocreales</taxon>
        <taxon>Nectriaceae</taxon>
        <taxon>Fusarium</taxon>
        <taxon>Fusarium solani species complex</taxon>
    </lineage>
</organism>
<keyword evidence="4" id="KW-1185">Reference proteome</keyword>